<evidence type="ECO:0000256" key="2">
    <source>
        <dbReference type="ARBA" id="ARBA00007599"/>
    </source>
</evidence>
<evidence type="ECO:0000256" key="4">
    <source>
        <dbReference type="ARBA" id="ARBA00022490"/>
    </source>
</evidence>
<dbReference type="PANTHER" id="PTHR33540">
    <property type="entry name" value="TRNA THREONYLCARBAMOYLADENOSINE BIOSYNTHESIS PROTEIN TSAE"/>
    <property type="match status" value="1"/>
</dbReference>
<keyword evidence="7" id="KW-0547">Nucleotide-binding</keyword>
<keyword evidence="12" id="KW-1185">Reference proteome</keyword>
<dbReference type="RefSeq" id="WP_330199599.1">
    <property type="nucleotide sequence ID" value="NZ_JAZDRP010000007.1"/>
</dbReference>
<dbReference type="Gene3D" id="3.40.50.300">
    <property type="entry name" value="P-loop containing nucleotide triphosphate hydrolases"/>
    <property type="match status" value="1"/>
</dbReference>
<reference evidence="11 12" key="1">
    <citation type="submission" date="2024-01" db="EMBL/GenBank/DDBJ databases">
        <title>Hyphobacterium bacterium isolated from marine sediment.</title>
        <authorList>
            <person name="Zhao S."/>
        </authorList>
    </citation>
    <scope>NUCLEOTIDE SEQUENCE [LARGE SCALE GENOMIC DNA]</scope>
    <source>
        <strain evidence="12">HN65</strain>
    </source>
</reference>
<evidence type="ECO:0000256" key="10">
    <source>
        <dbReference type="ARBA" id="ARBA00032441"/>
    </source>
</evidence>
<evidence type="ECO:0000313" key="11">
    <source>
        <dbReference type="EMBL" id="MEE2526935.1"/>
    </source>
</evidence>
<keyword evidence="6" id="KW-0479">Metal-binding</keyword>
<dbReference type="InterPro" id="IPR003442">
    <property type="entry name" value="T6A_TsaE"/>
</dbReference>
<evidence type="ECO:0000256" key="5">
    <source>
        <dbReference type="ARBA" id="ARBA00022694"/>
    </source>
</evidence>
<sequence length="151" mass="16512">MATPRSFTLDNPAATAALGERLGRALLPGDTVLLHGDLGAGKTTLARGLIKSLCDVDEVPSPTFTLMQHYDTNDGHWLVHADLYRIEEASELAELGLDDVFDNAICLIEWPDRLGSYRPDRRIDLRLTTDGETRIAEIVPAGDWGDGLDNV</sequence>
<protein>
    <recommendedName>
        <fullName evidence="3">tRNA threonylcarbamoyladenosine biosynthesis protein TsaE</fullName>
    </recommendedName>
    <alternativeName>
        <fullName evidence="10">t(6)A37 threonylcarbamoyladenosine biosynthesis protein TsaE</fullName>
    </alternativeName>
</protein>
<dbReference type="NCBIfam" id="TIGR00150">
    <property type="entry name" value="T6A_YjeE"/>
    <property type="match status" value="1"/>
</dbReference>
<keyword evidence="9" id="KW-0460">Magnesium</keyword>
<proteinExistence type="inferred from homology"/>
<dbReference type="InterPro" id="IPR027417">
    <property type="entry name" value="P-loop_NTPase"/>
</dbReference>
<keyword evidence="8" id="KW-0067">ATP-binding</keyword>
<evidence type="ECO:0000256" key="3">
    <source>
        <dbReference type="ARBA" id="ARBA00019010"/>
    </source>
</evidence>
<evidence type="ECO:0000313" key="12">
    <source>
        <dbReference type="Proteomes" id="UP001354971"/>
    </source>
</evidence>
<accession>A0ABU7LST8</accession>
<keyword evidence="4" id="KW-0963">Cytoplasm</keyword>
<organism evidence="11 12">
    <name type="scientific">Hyphobacterium lacteum</name>
    <dbReference type="NCBI Taxonomy" id="3116575"/>
    <lineage>
        <taxon>Bacteria</taxon>
        <taxon>Pseudomonadati</taxon>
        <taxon>Pseudomonadota</taxon>
        <taxon>Alphaproteobacteria</taxon>
        <taxon>Maricaulales</taxon>
        <taxon>Maricaulaceae</taxon>
        <taxon>Hyphobacterium</taxon>
    </lineage>
</organism>
<evidence type="ECO:0000256" key="8">
    <source>
        <dbReference type="ARBA" id="ARBA00022840"/>
    </source>
</evidence>
<comment type="subcellular location">
    <subcellularLocation>
        <location evidence="1">Cytoplasm</location>
    </subcellularLocation>
</comment>
<name>A0ABU7LST8_9PROT</name>
<evidence type="ECO:0000256" key="1">
    <source>
        <dbReference type="ARBA" id="ARBA00004496"/>
    </source>
</evidence>
<dbReference type="Pfam" id="PF02367">
    <property type="entry name" value="TsaE"/>
    <property type="match status" value="1"/>
</dbReference>
<comment type="similarity">
    <text evidence="2">Belongs to the TsaE family.</text>
</comment>
<dbReference type="PANTHER" id="PTHR33540:SF2">
    <property type="entry name" value="TRNA THREONYLCARBAMOYLADENOSINE BIOSYNTHESIS PROTEIN TSAE"/>
    <property type="match status" value="1"/>
</dbReference>
<gene>
    <name evidence="11" type="primary">tsaE</name>
    <name evidence="11" type="ORF">V0U79_11180</name>
</gene>
<dbReference type="Proteomes" id="UP001354971">
    <property type="component" value="Unassembled WGS sequence"/>
</dbReference>
<keyword evidence="5" id="KW-0819">tRNA processing</keyword>
<comment type="caution">
    <text evidence="11">The sequence shown here is derived from an EMBL/GenBank/DDBJ whole genome shotgun (WGS) entry which is preliminary data.</text>
</comment>
<evidence type="ECO:0000256" key="7">
    <source>
        <dbReference type="ARBA" id="ARBA00022741"/>
    </source>
</evidence>
<dbReference type="EMBL" id="JAZDRP010000007">
    <property type="protein sequence ID" value="MEE2526935.1"/>
    <property type="molecule type" value="Genomic_DNA"/>
</dbReference>
<evidence type="ECO:0000256" key="9">
    <source>
        <dbReference type="ARBA" id="ARBA00022842"/>
    </source>
</evidence>
<evidence type="ECO:0000256" key="6">
    <source>
        <dbReference type="ARBA" id="ARBA00022723"/>
    </source>
</evidence>
<dbReference type="SUPFAM" id="SSF52540">
    <property type="entry name" value="P-loop containing nucleoside triphosphate hydrolases"/>
    <property type="match status" value="1"/>
</dbReference>